<dbReference type="Proteomes" id="UP001280121">
    <property type="component" value="Unassembled WGS sequence"/>
</dbReference>
<accession>A0AAD9XA88</accession>
<evidence type="ECO:0000313" key="4">
    <source>
        <dbReference type="Proteomes" id="UP001280121"/>
    </source>
</evidence>
<gene>
    <name evidence="3" type="ORF">Ddye_008811</name>
</gene>
<dbReference type="EMBL" id="JANJYI010000003">
    <property type="protein sequence ID" value="KAK2655759.1"/>
    <property type="molecule type" value="Genomic_DNA"/>
</dbReference>
<sequence>MNNNEELIVVFDLGSGCTLLRLSSMVEAIKETLDNDEEKVGTDNVKRSFSYPIKLIAENAGSARVLTRVILEHRSMVTSGHFFMGGAWVSTHAVTRALSVGVLGCFLYG</sequence>
<protein>
    <submittedName>
        <fullName evidence="3">Uncharacterized protein</fullName>
    </submittedName>
</protein>
<proteinExistence type="inferred from homology"/>
<evidence type="ECO:0000313" key="3">
    <source>
        <dbReference type="EMBL" id="KAK2655759.1"/>
    </source>
</evidence>
<organism evidence="3 4">
    <name type="scientific">Dipteronia dyeriana</name>
    <dbReference type="NCBI Taxonomy" id="168575"/>
    <lineage>
        <taxon>Eukaryota</taxon>
        <taxon>Viridiplantae</taxon>
        <taxon>Streptophyta</taxon>
        <taxon>Embryophyta</taxon>
        <taxon>Tracheophyta</taxon>
        <taxon>Spermatophyta</taxon>
        <taxon>Magnoliopsida</taxon>
        <taxon>eudicotyledons</taxon>
        <taxon>Gunneridae</taxon>
        <taxon>Pentapetalae</taxon>
        <taxon>rosids</taxon>
        <taxon>malvids</taxon>
        <taxon>Sapindales</taxon>
        <taxon>Sapindaceae</taxon>
        <taxon>Hippocastanoideae</taxon>
        <taxon>Acereae</taxon>
        <taxon>Dipteronia</taxon>
    </lineage>
</organism>
<name>A0AAD9XA88_9ROSI</name>
<keyword evidence="4" id="KW-1185">Reference proteome</keyword>
<dbReference type="SUPFAM" id="SSF48592">
    <property type="entry name" value="GroEL equatorial domain-like"/>
    <property type="match status" value="1"/>
</dbReference>
<dbReference type="GO" id="GO:0140662">
    <property type="term" value="F:ATP-dependent protein folding chaperone"/>
    <property type="evidence" value="ECO:0007669"/>
    <property type="project" value="InterPro"/>
</dbReference>
<evidence type="ECO:0000256" key="1">
    <source>
        <dbReference type="ARBA" id="ARBA00006607"/>
    </source>
</evidence>
<evidence type="ECO:0000256" key="2">
    <source>
        <dbReference type="ARBA" id="ARBA00023186"/>
    </source>
</evidence>
<dbReference type="Gene3D" id="1.10.560.10">
    <property type="entry name" value="GroEL-like equatorial domain"/>
    <property type="match status" value="1"/>
</dbReference>
<dbReference type="InterPro" id="IPR001844">
    <property type="entry name" value="Cpn60/GroEL"/>
</dbReference>
<dbReference type="InterPro" id="IPR027413">
    <property type="entry name" value="GROEL-like_equatorial_sf"/>
</dbReference>
<keyword evidence="2" id="KW-0143">Chaperone</keyword>
<dbReference type="AlphaFoldDB" id="A0AAD9XA88"/>
<dbReference type="GO" id="GO:0042026">
    <property type="term" value="P:protein refolding"/>
    <property type="evidence" value="ECO:0007669"/>
    <property type="project" value="InterPro"/>
</dbReference>
<dbReference type="PANTHER" id="PTHR45633">
    <property type="entry name" value="60 KDA HEAT SHOCK PROTEIN, MITOCHONDRIAL"/>
    <property type="match status" value="1"/>
</dbReference>
<reference evidence="3" key="1">
    <citation type="journal article" date="2023" name="Plant J.">
        <title>Genome sequences and population genomics provide insights into the demographic history, inbreeding, and mutation load of two 'living fossil' tree species of Dipteronia.</title>
        <authorList>
            <person name="Feng Y."/>
            <person name="Comes H.P."/>
            <person name="Chen J."/>
            <person name="Zhu S."/>
            <person name="Lu R."/>
            <person name="Zhang X."/>
            <person name="Li P."/>
            <person name="Qiu J."/>
            <person name="Olsen K.M."/>
            <person name="Qiu Y."/>
        </authorList>
    </citation>
    <scope>NUCLEOTIDE SEQUENCE</scope>
    <source>
        <strain evidence="3">KIB01</strain>
    </source>
</reference>
<comment type="caution">
    <text evidence="3">The sequence shown here is derived from an EMBL/GenBank/DDBJ whole genome shotgun (WGS) entry which is preliminary data.</text>
</comment>
<comment type="similarity">
    <text evidence="1">Belongs to the chaperonin (HSP60) family.</text>
</comment>